<name>A0A8C4HRZ9_DICLA</name>
<dbReference type="SUPFAM" id="SSF56436">
    <property type="entry name" value="C-type lectin-like"/>
    <property type="match status" value="1"/>
</dbReference>
<evidence type="ECO:0000313" key="4">
    <source>
        <dbReference type="Ensembl" id="ENSDLAP00005046661.2"/>
    </source>
</evidence>
<dbReference type="Gene3D" id="1.20.5.400">
    <property type="match status" value="1"/>
</dbReference>
<accession>A0A8C4HRZ9</accession>
<dbReference type="InterPro" id="IPR050828">
    <property type="entry name" value="C-type_lectin/matrix_domain"/>
</dbReference>
<evidence type="ECO:0000256" key="1">
    <source>
        <dbReference type="ARBA" id="ARBA00004401"/>
    </source>
</evidence>
<feature type="coiled-coil region" evidence="2">
    <location>
        <begin position="54"/>
        <end position="88"/>
    </location>
</feature>
<reference evidence="4" key="1">
    <citation type="submission" date="2025-08" db="UniProtKB">
        <authorList>
            <consortium name="Ensembl"/>
        </authorList>
    </citation>
    <scope>IDENTIFICATION</scope>
</reference>
<comment type="subcellular location">
    <subcellularLocation>
        <location evidence="1">Cell membrane</location>
        <topology evidence="1">Single-pass type II membrane protein</topology>
    </subcellularLocation>
</comment>
<dbReference type="Pfam" id="PF00059">
    <property type="entry name" value="Lectin_C"/>
    <property type="match status" value="1"/>
</dbReference>
<keyword evidence="2" id="KW-0175">Coiled coil</keyword>
<dbReference type="PROSITE" id="PS50041">
    <property type="entry name" value="C_TYPE_LECTIN_2"/>
    <property type="match status" value="1"/>
</dbReference>
<dbReference type="InterPro" id="IPR016186">
    <property type="entry name" value="C-type_lectin-like/link_sf"/>
</dbReference>
<sequence>MDQQLDIYANVEGPSDTDWKWTRERKQSENIYANEDEIDITGPALSGTQLQTSYNNLTEERDQLQTSYNNLVQERNQLQKRFEDMAKEKDYLWENGSFYYISSLEKSWQDSRYDCLQRGADLVIINSREEQVRFTRRFQKTVWIGLTDSATEGWWKWVDGTPLTTSGGHSLYPAAIWEYCGLRFLKLNTWTGYLRLG</sequence>
<dbReference type="SMART" id="SM00034">
    <property type="entry name" value="CLECT"/>
    <property type="match status" value="1"/>
</dbReference>
<organism evidence="4 5">
    <name type="scientific">Dicentrarchus labrax</name>
    <name type="common">European seabass</name>
    <name type="synonym">Morone labrax</name>
    <dbReference type="NCBI Taxonomy" id="13489"/>
    <lineage>
        <taxon>Eukaryota</taxon>
        <taxon>Metazoa</taxon>
        <taxon>Chordata</taxon>
        <taxon>Craniata</taxon>
        <taxon>Vertebrata</taxon>
        <taxon>Euteleostomi</taxon>
        <taxon>Actinopterygii</taxon>
        <taxon>Neopterygii</taxon>
        <taxon>Teleostei</taxon>
        <taxon>Neoteleostei</taxon>
        <taxon>Acanthomorphata</taxon>
        <taxon>Eupercaria</taxon>
        <taxon>Moronidae</taxon>
        <taxon>Dicentrarchus</taxon>
    </lineage>
</organism>
<dbReference type="PANTHER" id="PTHR45710">
    <property type="entry name" value="C-TYPE LECTIN DOMAIN-CONTAINING PROTEIN 180"/>
    <property type="match status" value="1"/>
</dbReference>
<feature type="domain" description="C-type lectin" evidence="3">
    <location>
        <begin position="94"/>
        <end position="190"/>
    </location>
</feature>
<evidence type="ECO:0000313" key="5">
    <source>
        <dbReference type="Proteomes" id="UP000694389"/>
    </source>
</evidence>
<dbReference type="Gene3D" id="3.10.100.10">
    <property type="entry name" value="Mannose-Binding Protein A, subunit A"/>
    <property type="match status" value="1"/>
</dbReference>
<evidence type="ECO:0000259" key="3">
    <source>
        <dbReference type="PROSITE" id="PS50041"/>
    </source>
</evidence>
<dbReference type="GO" id="GO:0005886">
    <property type="term" value="C:plasma membrane"/>
    <property type="evidence" value="ECO:0007669"/>
    <property type="project" value="UniProtKB-SubCell"/>
</dbReference>
<dbReference type="Proteomes" id="UP000694389">
    <property type="component" value="Unassembled WGS sequence"/>
</dbReference>
<dbReference type="InterPro" id="IPR001304">
    <property type="entry name" value="C-type_lectin-like"/>
</dbReference>
<evidence type="ECO:0000256" key="2">
    <source>
        <dbReference type="SAM" id="Coils"/>
    </source>
</evidence>
<dbReference type="AlphaFoldDB" id="A0A8C4HRZ9"/>
<dbReference type="PANTHER" id="PTHR45710:SF8">
    <property type="entry name" value="RERATING FAMILY MEMBER 4"/>
    <property type="match status" value="1"/>
</dbReference>
<dbReference type="GeneTree" id="ENSGT01020000230338"/>
<keyword evidence="5" id="KW-1185">Reference proteome</keyword>
<proteinExistence type="predicted"/>
<dbReference type="InterPro" id="IPR016187">
    <property type="entry name" value="CTDL_fold"/>
</dbReference>
<reference evidence="4" key="2">
    <citation type="submission" date="2025-09" db="UniProtKB">
        <authorList>
            <consortium name="Ensembl"/>
        </authorList>
    </citation>
    <scope>IDENTIFICATION</scope>
</reference>
<dbReference type="Ensembl" id="ENSDLAT00005049782.2">
    <property type="protein sequence ID" value="ENSDLAP00005046661.2"/>
    <property type="gene ID" value="ENSDLAG00005034704.1"/>
</dbReference>
<protein>
    <recommendedName>
        <fullName evidence="3">C-type lectin domain-containing protein</fullName>
    </recommendedName>
</protein>